<organism evidence="1 2">
    <name type="scientific">Falsochrobactrum ovis</name>
    <dbReference type="NCBI Taxonomy" id="1293442"/>
    <lineage>
        <taxon>Bacteria</taxon>
        <taxon>Pseudomonadati</taxon>
        <taxon>Pseudomonadota</taxon>
        <taxon>Alphaproteobacteria</taxon>
        <taxon>Hyphomicrobiales</taxon>
        <taxon>Brucellaceae</taxon>
        <taxon>Falsochrobactrum</taxon>
    </lineage>
</organism>
<evidence type="ECO:0000313" key="2">
    <source>
        <dbReference type="Proteomes" id="UP000249453"/>
    </source>
</evidence>
<keyword evidence="2" id="KW-1185">Reference proteome</keyword>
<reference evidence="1 2" key="1">
    <citation type="submission" date="2018-06" db="EMBL/GenBank/DDBJ databases">
        <title>Genomic Encyclopedia of Type Strains, Phase IV (KMG-IV): sequencing the most valuable type-strain genomes for metagenomic binning, comparative biology and taxonomic classification.</title>
        <authorList>
            <person name="Goeker M."/>
        </authorList>
    </citation>
    <scope>NUCLEOTIDE SEQUENCE [LARGE SCALE GENOMIC DNA]</scope>
    <source>
        <strain evidence="1 2">DSM 26720</strain>
    </source>
</reference>
<name>A0A364JTI7_9HYPH</name>
<proteinExistence type="predicted"/>
<gene>
    <name evidence="1" type="ORF">C7374_11364</name>
</gene>
<dbReference type="RefSeq" id="WP_111576041.1">
    <property type="nucleotide sequence ID" value="NZ_JBHEEY010000014.1"/>
</dbReference>
<accession>A0A364JTI7</accession>
<dbReference type="EMBL" id="QLMK01000013">
    <property type="protein sequence ID" value="RAK26612.1"/>
    <property type="molecule type" value="Genomic_DNA"/>
</dbReference>
<dbReference type="AlphaFoldDB" id="A0A364JTI7"/>
<evidence type="ECO:0000313" key="1">
    <source>
        <dbReference type="EMBL" id="RAK26612.1"/>
    </source>
</evidence>
<dbReference type="Proteomes" id="UP000249453">
    <property type="component" value="Unassembled WGS sequence"/>
</dbReference>
<protein>
    <submittedName>
        <fullName evidence="1">Uncharacterized protein</fullName>
    </submittedName>
</protein>
<comment type="caution">
    <text evidence="1">The sequence shown here is derived from an EMBL/GenBank/DDBJ whole genome shotgun (WGS) entry which is preliminary data.</text>
</comment>
<sequence length="143" mass="15419">MSSDTYQLGNWATTLGATISTLTPDGSKFDEISANVFGNERHNAIIQVKLRLGDDKGKEIPKNNPISLTAVKRSITLGNYDDTNGFIALGGGAMTGWKVHDSPSVFLCPPQQSEGPLPTISPSIYKDYVDGGVPPFHRTDRLV</sequence>